<accession>A0ABP0RFP9</accession>
<reference evidence="1 2" key="1">
    <citation type="submission" date="2024-02" db="EMBL/GenBank/DDBJ databases">
        <authorList>
            <person name="Chen Y."/>
            <person name="Shah S."/>
            <person name="Dougan E. K."/>
            <person name="Thang M."/>
            <person name="Chan C."/>
        </authorList>
    </citation>
    <scope>NUCLEOTIDE SEQUENCE [LARGE SCALE GENOMIC DNA]</scope>
</reference>
<dbReference type="EMBL" id="CAXAMN010025951">
    <property type="protein sequence ID" value="CAK9099406.1"/>
    <property type="molecule type" value="Genomic_DNA"/>
</dbReference>
<dbReference type="InterPro" id="IPR000415">
    <property type="entry name" value="Nitroreductase-like"/>
</dbReference>
<organism evidence="1 2">
    <name type="scientific">Durusdinium trenchii</name>
    <dbReference type="NCBI Taxonomy" id="1381693"/>
    <lineage>
        <taxon>Eukaryota</taxon>
        <taxon>Sar</taxon>
        <taxon>Alveolata</taxon>
        <taxon>Dinophyceae</taxon>
        <taxon>Suessiales</taxon>
        <taxon>Symbiodiniaceae</taxon>
        <taxon>Durusdinium</taxon>
    </lineage>
</organism>
<protein>
    <submittedName>
        <fullName evidence="1">Uncharacterized protein</fullName>
    </submittedName>
</protein>
<comment type="caution">
    <text evidence="1">The sequence shown here is derived from an EMBL/GenBank/DDBJ whole genome shotgun (WGS) entry which is preliminary data.</text>
</comment>
<sequence>MASYQQVQSIGEPTPLGPAAARRWEAMDAAQEALKLHRAEVDGEQSEAQPRSSDVCLRRFPDLRRAVLARRSALRFAGDEALGKAAFARVLAAACECSVEPRVVRTGRRMKVHLLMMIHRVEGFEPGLYLLVRGQLDDFSDISGAS</sequence>
<evidence type="ECO:0000313" key="2">
    <source>
        <dbReference type="Proteomes" id="UP001642484"/>
    </source>
</evidence>
<dbReference type="Proteomes" id="UP001642484">
    <property type="component" value="Unassembled WGS sequence"/>
</dbReference>
<keyword evidence="2" id="KW-1185">Reference proteome</keyword>
<proteinExistence type="predicted"/>
<name>A0ABP0RFP9_9DINO</name>
<evidence type="ECO:0000313" key="1">
    <source>
        <dbReference type="EMBL" id="CAK9099406.1"/>
    </source>
</evidence>
<gene>
    <name evidence="1" type="ORF">CCMP2556_LOCUS47042</name>
</gene>
<dbReference type="Gene3D" id="3.40.109.10">
    <property type="entry name" value="NADH Oxidase"/>
    <property type="match status" value="1"/>
</dbReference>